<proteinExistence type="predicted"/>
<organism evidence="1 2">
    <name type="scientific">Candidula unifasciata</name>
    <dbReference type="NCBI Taxonomy" id="100452"/>
    <lineage>
        <taxon>Eukaryota</taxon>
        <taxon>Metazoa</taxon>
        <taxon>Spiralia</taxon>
        <taxon>Lophotrochozoa</taxon>
        <taxon>Mollusca</taxon>
        <taxon>Gastropoda</taxon>
        <taxon>Heterobranchia</taxon>
        <taxon>Euthyneura</taxon>
        <taxon>Panpulmonata</taxon>
        <taxon>Eupulmonata</taxon>
        <taxon>Stylommatophora</taxon>
        <taxon>Helicina</taxon>
        <taxon>Helicoidea</taxon>
        <taxon>Geomitridae</taxon>
        <taxon>Candidula</taxon>
    </lineage>
</organism>
<evidence type="ECO:0000313" key="1">
    <source>
        <dbReference type="EMBL" id="CAG5119633.1"/>
    </source>
</evidence>
<protein>
    <submittedName>
        <fullName evidence="1">Uncharacterized protein</fullName>
    </submittedName>
</protein>
<dbReference type="AlphaFoldDB" id="A0A8S3YRY2"/>
<name>A0A8S3YRY2_9EUPU</name>
<reference evidence="1" key="1">
    <citation type="submission" date="2021-04" db="EMBL/GenBank/DDBJ databases">
        <authorList>
            <consortium name="Molecular Ecology Group"/>
        </authorList>
    </citation>
    <scope>NUCLEOTIDE SEQUENCE</scope>
</reference>
<accession>A0A8S3YRY2</accession>
<keyword evidence="2" id="KW-1185">Reference proteome</keyword>
<sequence length="58" mass="6568">SDVEESIELPSIFPISDIPSPVFENSIFMSSLSKLSEKGSFHIPRPTFVDPNIYSEYF</sequence>
<comment type="caution">
    <text evidence="1">The sequence shown here is derived from an EMBL/GenBank/DDBJ whole genome shotgun (WGS) entry which is preliminary data.</text>
</comment>
<dbReference type="Proteomes" id="UP000678393">
    <property type="component" value="Unassembled WGS sequence"/>
</dbReference>
<feature type="non-terminal residue" evidence="1">
    <location>
        <position position="1"/>
    </location>
</feature>
<evidence type="ECO:0000313" key="2">
    <source>
        <dbReference type="Proteomes" id="UP000678393"/>
    </source>
</evidence>
<dbReference type="EMBL" id="CAJHNH020000746">
    <property type="protein sequence ID" value="CAG5119633.1"/>
    <property type="molecule type" value="Genomic_DNA"/>
</dbReference>
<dbReference type="OrthoDB" id="6236007at2759"/>
<gene>
    <name evidence="1" type="ORF">CUNI_LOCUS5191</name>
</gene>